<evidence type="ECO:0000313" key="1">
    <source>
        <dbReference type="EMBL" id="EKO16356.1"/>
    </source>
</evidence>
<name>A0A0E2B695_9LEPT</name>
<organism evidence="1 2">
    <name type="scientific">Leptospira kirschneri str. H1</name>
    <dbReference type="NCBI Taxonomy" id="1049966"/>
    <lineage>
        <taxon>Bacteria</taxon>
        <taxon>Pseudomonadati</taxon>
        <taxon>Spirochaetota</taxon>
        <taxon>Spirochaetia</taxon>
        <taxon>Leptospirales</taxon>
        <taxon>Leptospiraceae</taxon>
        <taxon>Leptospira</taxon>
    </lineage>
</organism>
<accession>A0A0E2B695</accession>
<proteinExistence type="predicted"/>
<dbReference type="Proteomes" id="UP000006253">
    <property type="component" value="Unassembled WGS sequence"/>
</dbReference>
<dbReference type="EMBL" id="AHMY02000028">
    <property type="protein sequence ID" value="EKO16356.1"/>
    <property type="molecule type" value="Genomic_DNA"/>
</dbReference>
<evidence type="ECO:0000313" key="2">
    <source>
        <dbReference type="Proteomes" id="UP000006253"/>
    </source>
</evidence>
<sequence>MISTIWFFTYRTYFAFSQEIDPVGEILRRTAYSFREINRGFKRGF</sequence>
<gene>
    <name evidence="1" type="ORF">LEP1GSC081_3748</name>
</gene>
<reference evidence="1 2" key="1">
    <citation type="submission" date="2012-10" db="EMBL/GenBank/DDBJ databases">
        <authorList>
            <person name="Harkins D.M."/>
            <person name="Durkin A.S."/>
            <person name="Brinkac L.M."/>
            <person name="Selengut J.D."/>
            <person name="Sanka R."/>
            <person name="DePew J."/>
            <person name="Purushe J."/>
            <person name="Peacock S.J."/>
            <person name="Thaipadungpanit J."/>
            <person name="Wuthiekanun V.W."/>
            <person name="Day N.P."/>
            <person name="Vinetz J.M."/>
            <person name="Sutton G.G."/>
            <person name="Nelson W.C."/>
            <person name="Fouts D.E."/>
        </authorList>
    </citation>
    <scope>NUCLEOTIDE SEQUENCE [LARGE SCALE GENOMIC DNA]</scope>
    <source>
        <strain evidence="1 2">H1</strain>
    </source>
</reference>
<comment type="caution">
    <text evidence="1">The sequence shown here is derived from an EMBL/GenBank/DDBJ whole genome shotgun (WGS) entry which is preliminary data.</text>
</comment>
<protein>
    <submittedName>
        <fullName evidence="1">Uncharacterized protein</fullName>
    </submittedName>
</protein>
<dbReference type="AlphaFoldDB" id="A0A0E2B695"/>